<dbReference type="EC" id="2.7.7.65" evidence="3"/>
<protein>
    <submittedName>
        <fullName evidence="3">Diguanylate cyclase domain-containing protein</fullName>
        <ecNumber evidence="3">2.7.7.65</ecNumber>
    </submittedName>
</protein>
<dbReference type="Proteomes" id="UP001595699">
    <property type="component" value="Unassembled WGS sequence"/>
</dbReference>
<dbReference type="SMART" id="SM00065">
    <property type="entry name" value="GAF"/>
    <property type="match status" value="1"/>
</dbReference>
<dbReference type="CDD" id="cd01949">
    <property type="entry name" value="GGDEF"/>
    <property type="match status" value="1"/>
</dbReference>
<dbReference type="InterPro" id="IPR043128">
    <property type="entry name" value="Rev_trsase/Diguanyl_cyclase"/>
</dbReference>
<evidence type="ECO:0000259" key="2">
    <source>
        <dbReference type="PROSITE" id="PS50887"/>
    </source>
</evidence>
<name>A0ABV7Y7F8_9ACTN</name>
<comment type="caution">
    <text evidence="3">The sequence shown here is derived from an EMBL/GenBank/DDBJ whole genome shotgun (WGS) entry which is preliminary data.</text>
</comment>
<dbReference type="PANTHER" id="PTHR44757">
    <property type="entry name" value="DIGUANYLATE CYCLASE DGCP"/>
    <property type="match status" value="1"/>
</dbReference>
<dbReference type="EMBL" id="JBHRZH010000004">
    <property type="protein sequence ID" value="MFC3759954.1"/>
    <property type="molecule type" value="Genomic_DNA"/>
</dbReference>
<dbReference type="Pfam" id="PF01590">
    <property type="entry name" value="GAF"/>
    <property type="match status" value="1"/>
</dbReference>
<dbReference type="Pfam" id="PF13188">
    <property type="entry name" value="PAS_8"/>
    <property type="match status" value="1"/>
</dbReference>
<dbReference type="SUPFAM" id="SSF55073">
    <property type="entry name" value="Nucleotide cyclase"/>
    <property type="match status" value="1"/>
</dbReference>
<organism evidence="3 4">
    <name type="scientific">Tenggerimyces flavus</name>
    <dbReference type="NCBI Taxonomy" id="1708749"/>
    <lineage>
        <taxon>Bacteria</taxon>
        <taxon>Bacillati</taxon>
        <taxon>Actinomycetota</taxon>
        <taxon>Actinomycetes</taxon>
        <taxon>Propionibacteriales</taxon>
        <taxon>Nocardioidaceae</taxon>
        <taxon>Tenggerimyces</taxon>
    </lineage>
</organism>
<dbReference type="InterPro" id="IPR003018">
    <property type="entry name" value="GAF"/>
</dbReference>
<evidence type="ECO:0000259" key="1">
    <source>
        <dbReference type="PROSITE" id="PS50112"/>
    </source>
</evidence>
<dbReference type="Gene3D" id="3.30.70.270">
    <property type="match status" value="1"/>
</dbReference>
<dbReference type="Gene3D" id="3.30.450.20">
    <property type="entry name" value="PAS domain"/>
    <property type="match status" value="1"/>
</dbReference>
<dbReference type="InterPro" id="IPR052155">
    <property type="entry name" value="Biofilm_reg_signaling"/>
</dbReference>
<evidence type="ECO:0000313" key="4">
    <source>
        <dbReference type="Proteomes" id="UP001595699"/>
    </source>
</evidence>
<feature type="domain" description="PAS" evidence="1">
    <location>
        <begin position="205"/>
        <end position="268"/>
    </location>
</feature>
<proteinExistence type="predicted"/>
<dbReference type="InterPro" id="IPR035965">
    <property type="entry name" value="PAS-like_dom_sf"/>
</dbReference>
<dbReference type="InterPro" id="IPR029787">
    <property type="entry name" value="Nucleotide_cyclase"/>
</dbReference>
<reference evidence="4" key="1">
    <citation type="journal article" date="2019" name="Int. J. Syst. Evol. Microbiol.">
        <title>The Global Catalogue of Microorganisms (GCM) 10K type strain sequencing project: providing services to taxonomists for standard genome sequencing and annotation.</title>
        <authorList>
            <consortium name="The Broad Institute Genomics Platform"/>
            <consortium name="The Broad Institute Genome Sequencing Center for Infectious Disease"/>
            <person name="Wu L."/>
            <person name="Ma J."/>
        </authorList>
    </citation>
    <scope>NUCLEOTIDE SEQUENCE [LARGE SCALE GENOMIC DNA]</scope>
    <source>
        <strain evidence="4">CGMCC 4.7241</strain>
    </source>
</reference>
<dbReference type="Pfam" id="PF00990">
    <property type="entry name" value="GGDEF"/>
    <property type="match status" value="1"/>
</dbReference>
<dbReference type="SUPFAM" id="SSF55781">
    <property type="entry name" value="GAF domain-like"/>
    <property type="match status" value="1"/>
</dbReference>
<dbReference type="PROSITE" id="PS50112">
    <property type="entry name" value="PAS"/>
    <property type="match status" value="1"/>
</dbReference>
<dbReference type="InterPro" id="IPR029016">
    <property type="entry name" value="GAF-like_dom_sf"/>
</dbReference>
<dbReference type="PROSITE" id="PS50887">
    <property type="entry name" value="GGDEF"/>
    <property type="match status" value="1"/>
</dbReference>
<sequence>MDEELRRHLDGLRTLQRVSRELNAARDLIVTLQTVVDSVVESLGFGVALINLVHDDVLEVAAVAAIDEANDIRELKGQHAPRSAWDEILTAAQPLGALLYLPHGDAKLPDEVPTWMPEAATSTEADAWHPEDVLVAPLYAPDGELVGVLSVDLPATGRMPDPMQRELLEMFAAQAAIAVDNARLHGELLRTMDKLKQEQDALKASEDSFRQAFENAPSGMAMAGLGNPGEHRLLRVNAALCEMLGYSDDELRRIGLSTIVHPDDQDHIPVGSRYTQRDMRLKDSKRKTVWVSMTSSVVSNAAGIPDFQLIHFQDISERRLREVELTHRATHDPLTGLPNRAELHTRLEMLVAEGAKVAVLYCDLELFKQVNDQYGHDVGDFVLVEIAHRLRTHVRKHDTVARVGGDEFVLVLRDITLEEAETLSSRLSDDVARAVSHGDDRIYVRASIGIGDSSKATTVKELLRAADQAMYRAKAGNRATS</sequence>
<evidence type="ECO:0000313" key="3">
    <source>
        <dbReference type="EMBL" id="MFC3759954.1"/>
    </source>
</evidence>
<dbReference type="SMART" id="SM00091">
    <property type="entry name" value="PAS"/>
    <property type="match status" value="1"/>
</dbReference>
<dbReference type="InterPro" id="IPR000160">
    <property type="entry name" value="GGDEF_dom"/>
</dbReference>
<dbReference type="CDD" id="cd00130">
    <property type="entry name" value="PAS"/>
    <property type="match status" value="1"/>
</dbReference>
<dbReference type="InterPro" id="IPR000014">
    <property type="entry name" value="PAS"/>
</dbReference>
<dbReference type="GO" id="GO:0052621">
    <property type="term" value="F:diguanylate cyclase activity"/>
    <property type="evidence" value="ECO:0007669"/>
    <property type="project" value="UniProtKB-EC"/>
</dbReference>
<gene>
    <name evidence="3" type="ORF">ACFOUW_03835</name>
</gene>
<keyword evidence="3" id="KW-0548">Nucleotidyltransferase</keyword>
<dbReference type="PANTHER" id="PTHR44757:SF2">
    <property type="entry name" value="BIOFILM ARCHITECTURE MAINTENANCE PROTEIN MBAA"/>
    <property type="match status" value="1"/>
</dbReference>
<dbReference type="Gene3D" id="3.30.450.40">
    <property type="match status" value="1"/>
</dbReference>
<dbReference type="NCBIfam" id="TIGR00229">
    <property type="entry name" value="sensory_box"/>
    <property type="match status" value="1"/>
</dbReference>
<feature type="domain" description="GGDEF" evidence="2">
    <location>
        <begin position="355"/>
        <end position="481"/>
    </location>
</feature>
<keyword evidence="4" id="KW-1185">Reference proteome</keyword>
<dbReference type="SUPFAM" id="SSF55785">
    <property type="entry name" value="PYP-like sensor domain (PAS domain)"/>
    <property type="match status" value="1"/>
</dbReference>
<dbReference type="RefSeq" id="WP_205120218.1">
    <property type="nucleotide sequence ID" value="NZ_JAFBCM010000001.1"/>
</dbReference>
<dbReference type="NCBIfam" id="TIGR00254">
    <property type="entry name" value="GGDEF"/>
    <property type="match status" value="1"/>
</dbReference>
<keyword evidence="3" id="KW-0808">Transferase</keyword>
<dbReference type="SMART" id="SM00267">
    <property type="entry name" value="GGDEF"/>
    <property type="match status" value="1"/>
</dbReference>
<accession>A0ABV7Y7F8</accession>